<feature type="domain" description="RNA-binding S4" evidence="5">
    <location>
        <begin position="20"/>
        <end position="79"/>
    </location>
</feature>
<evidence type="ECO:0000256" key="2">
    <source>
        <dbReference type="ARBA" id="ARBA00023235"/>
    </source>
</evidence>
<dbReference type="Pfam" id="PF01479">
    <property type="entry name" value="S4"/>
    <property type="match status" value="1"/>
</dbReference>
<accession>A0A401ZBN9</accession>
<dbReference type="PROSITE" id="PS50889">
    <property type="entry name" value="S4"/>
    <property type="match status" value="1"/>
</dbReference>
<dbReference type="OrthoDB" id="9807213at2"/>
<dbReference type="PANTHER" id="PTHR47683">
    <property type="entry name" value="PSEUDOURIDINE SYNTHASE FAMILY PROTEIN-RELATED"/>
    <property type="match status" value="1"/>
</dbReference>
<dbReference type="Proteomes" id="UP000287224">
    <property type="component" value="Unassembled WGS sequence"/>
</dbReference>
<evidence type="ECO:0000313" key="7">
    <source>
        <dbReference type="Proteomes" id="UP000287224"/>
    </source>
</evidence>
<dbReference type="RefSeq" id="WP_126595441.1">
    <property type="nucleotide sequence ID" value="NZ_BIFQ01000001.1"/>
</dbReference>
<evidence type="ECO:0000256" key="1">
    <source>
        <dbReference type="ARBA" id="ARBA00008348"/>
    </source>
</evidence>
<dbReference type="InterPro" id="IPR006145">
    <property type="entry name" value="PsdUridine_synth_RsuA/RluA"/>
</dbReference>
<organism evidence="6 7">
    <name type="scientific">Dictyobacter aurantiacus</name>
    <dbReference type="NCBI Taxonomy" id="1936993"/>
    <lineage>
        <taxon>Bacteria</taxon>
        <taxon>Bacillati</taxon>
        <taxon>Chloroflexota</taxon>
        <taxon>Ktedonobacteria</taxon>
        <taxon>Ktedonobacterales</taxon>
        <taxon>Dictyobacteraceae</taxon>
        <taxon>Dictyobacter</taxon>
    </lineage>
</organism>
<dbReference type="AlphaFoldDB" id="A0A401ZBN9"/>
<proteinExistence type="inferred from homology"/>
<dbReference type="GO" id="GO:0120159">
    <property type="term" value="F:rRNA pseudouridine synthase activity"/>
    <property type="evidence" value="ECO:0007669"/>
    <property type="project" value="UniProtKB-ARBA"/>
</dbReference>
<protein>
    <recommendedName>
        <fullName evidence="4">Pseudouridine synthase</fullName>
        <ecNumber evidence="4">5.4.99.-</ecNumber>
    </recommendedName>
</protein>
<dbReference type="PANTHER" id="PTHR47683:SF2">
    <property type="entry name" value="RNA-BINDING S4 DOMAIN-CONTAINING PROTEIN"/>
    <property type="match status" value="1"/>
</dbReference>
<reference evidence="7" key="1">
    <citation type="submission" date="2018-12" db="EMBL/GenBank/DDBJ databases">
        <title>Tengunoibacter tsumagoiensis gen. nov., sp. nov., Dictyobacter kobayashii sp. nov., D. alpinus sp. nov., and D. joshuensis sp. nov. and description of Dictyobacteraceae fam. nov. within the order Ktedonobacterales isolated from Tengu-no-mugimeshi.</title>
        <authorList>
            <person name="Wang C.M."/>
            <person name="Zheng Y."/>
            <person name="Sakai Y."/>
            <person name="Toyoda A."/>
            <person name="Minakuchi Y."/>
            <person name="Abe K."/>
            <person name="Yokota A."/>
            <person name="Yabe S."/>
        </authorList>
    </citation>
    <scope>NUCLEOTIDE SEQUENCE [LARGE SCALE GENOMIC DNA]</scope>
    <source>
        <strain evidence="7">S-27</strain>
    </source>
</reference>
<dbReference type="Pfam" id="PF00849">
    <property type="entry name" value="PseudoU_synth_2"/>
    <property type="match status" value="1"/>
</dbReference>
<keyword evidence="7" id="KW-1185">Reference proteome</keyword>
<dbReference type="GO" id="GO:0003723">
    <property type="term" value="F:RNA binding"/>
    <property type="evidence" value="ECO:0007669"/>
    <property type="project" value="UniProtKB-KW"/>
</dbReference>
<dbReference type="NCBIfam" id="TIGR00093">
    <property type="entry name" value="pseudouridine synthase"/>
    <property type="match status" value="1"/>
</dbReference>
<dbReference type="SUPFAM" id="SSF55174">
    <property type="entry name" value="Alpha-L RNA-binding motif"/>
    <property type="match status" value="1"/>
</dbReference>
<dbReference type="EMBL" id="BIFQ01000001">
    <property type="protein sequence ID" value="GCE04269.1"/>
    <property type="molecule type" value="Genomic_DNA"/>
</dbReference>
<evidence type="ECO:0000256" key="3">
    <source>
        <dbReference type="PROSITE-ProRule" id="PRU00182"/>
    </source>
</evidence>
<sequence length="269" mass="30102">MNSEQSPEQKQASEQSTEGVRLARFLAHAGVASRRHAEEIIHAGRVQVNGQTITTQGVRIDPDRDQVSVDGKPVQLSSHKVYIMINKPAGYVSTAYDPQQRPTVLSLVPPEIRQLRVYPVGRLDIDTSGLLLLTNDGDFALQLTHPRYSTRKHYEAVVQGHPDAFALESLRHGVPIREDDGGTFRTSPADVRVLRQDEKESTLLLTLHEGHKRQVRRMLRAVGHPVRHLQRVGVGTLTLKGVAPGKWRNLTEVEVQQLMKEHSKNKGKN</sequence>
<dbReference type="CDD" id="cd00165">
    <property type="entry name" value="S4"/>
    <property type="match status" value="1"/>
</dbReference>
<dbReference type="SMART" id="SM00363">
    <property type="entry name" value="S4"/>
    <property type="match status" value="1"/>
</dbReference>
<comment type="caution">
    <text evidence="6">The sequence shown here is derived from an EMBL/GenBank/DDBJ whole genome shotgun (WGS) entry which is preliminary data.</text>
</comment>
<dbReference type="EC" id="5.4.99.-" evidence="4"/>
<dbReference type="Gene3D" id="3.30.2350.10">
    <property type="entry name" value="Pseudouridine synthase"/>
    <property type="match status" value="1"/>
</dbReference>
<dbReference type="CDD" id="cd02870">
    <property type="entry name" value="PseudoU_synth_RsuA_like"/>
    <property type="match status" value="1"/>
</dbReference>
<keyword evidence="2 4" id="KW-0413">Isomerase</keyword>
<keyword evidence="3" id="KW-0694">RNA-binding</keyword>
<evidence type="ECO:0000259" key="5">
    <source>
        <dbReference type="SMART" id="SM00363"/>
    </source>
</evidence>
<dbReference type="GO" id="GO:0000455">
    <property type="term" value="P:enzyme-directed rRNA pseudouridine synthesis"/>
    <property type="evidence" value="ECO:0007669"/>
    <property type="project" value="UniProtKB-ARBA"/>
</dbReference>
<dbReference type="Gene3D" id="3.10.290.10">
    <property type="entry name" value="RNA-binding S4 domain"/>
    <property type="match status" value="1"/>
</dbReference>
<dbReference type="PROSITE" id="PS01149">
    <property type="entry name" value="PSI_RSU"/>
    <property type="match status" value="1"/>
</dbReference>
<dbReference type="InterPro" id="IPR018496">
    <property type="entry name" value="PsdUridine_synth_RsuA/RluB_CS"/>
</dbReference>
<comment type="similarity">
    <text evidence="1 4">Belongs to the pseudouridine synthase RsuA family.</text>
</comment>
<dbReference type="InterPro" id="IPR020103">
    <property type="entry name" value="PsdUridine_synth_cat_dom_sf"/>
</dbReference>
<dbReference type="InterPro" id="IPR036986">
    <property type="entry name" value="S4_RNA-bd_sf"/>
</dbReference>
<dbReference type="SUPFAM" id="SSF55120">
    <property type="entry name" value="Pseudouridine synthase"/>
    <property type="match status" value="1"/>
</dbReference>
<dbReference type="FunFam" id="3.10.290.10:FF:000003">
    <property type="entry name" value="Pseudouridine synthase"/>
    <property type="match status" value="1"/>
</dbReference>
<evidence type="ECO:0000313" key="6">
    <source>
        <dbReference type="EMBL" id="GCE04269.1"/>
    </source>
</evidence>
<gene>
    <name evidence="6" type="ORF">KDAU_15980</name>
</gene>
<name>A0A401ZBN9_9CHLR</name>
<evidence type="ECO:0000256" key="4">
    <source>
        <dbReference type="RuleBase" id="RU003887"/>
    </source>
</evidence>
<dbReference type="InterPro" id="IPR000748">
    <property type="entry name" value="PsdUridine_synth_RsuA/RluB/E/F"/>
</dbReference>
<dbReference type="InterPro" id="IPR002942">
    <property type="entry name" value="S4_RNA-bd"/>
</dbReference>
<dbReference type="InterPro" id="IPR050343">
    <property type="entry name" value="RsuA_PseudoU_synthase"/>
</dbReference>